<evidence type="ECO:0000313" key="1">
    <source>
        <dbReference type="EMBL" id="SCZ06533.1"/>
    </source>
</evidence>
<sequence length="129" mass="14919">MNSSLLKFDEMILFRNTMRITEGHLHAFKRAIIEAVEFVEKNGPQLMVQTFIDEQRMLATSYQLYPDSEAVIEHWRLADPYIAKVMEHCVVAEFQIHGDPSVAVLERMRPMLDDGRATLTPRLAGFLRL</sequence>
<dbReference type="AlphaFoldDB" id="A0A1G5L0R1"/>
<evidence type="ECO:0008006" key="3">
    <source>
        <dbReference type="Google" id="ProtNLM"/>
    </source>
</evidence>
<protein>
    <recommendedName>
        <fullName evidence="3">Antibiotic biosynthesis monooxygenase</fullName>
    </recommendedName>
</protein>
<dbReference type="STRING" id="549386.SAMN02927923_03815"/>
<keyword evidence="2" id="KW-1185">Reference proteome</keyword>
<gene>
    <name evidence="1" type="ORF">SAMN02927923_03815</name>
</gene>
<organism evidence="1 2">
    <name type="scientific">Microvirga guangxiensis</name>
    <dbReference type="NCBI Taxonomy" id="549386"/>
    <lineage>
        <taxon>Bacteria</taxon>
        <taxon>Pseudomonadati</taxon>
        <taxon>Pseudomonadota</taxon>
        <taxon>Alphaproteobacteria</taxon>
        <taxon>Hyphomicrobiales</taxon>
        <taxon>Methylobacteriaceae</taxon>
        <taxon>Microvirga</taxon>
    </lineage>
</organism>
<reference evidence="1 2" key="1">
    <citation type="submission" date="2016-10" db="EMBL/GenBank/DDBJ databases">
        <authorList>
            <person name="de Groot N.N."/>
        </authorList>
    </citation>
    <scope>NUCLEOTIDE SEQUENCE [LARGE SCALE GENOMIC DNA]</scope>
    <source>
        <strain evidence="1 2">CGMCC 1.7666</strain>
    </source>
</reference>
<dbReference type="Proteomes" id="UP000199569">
    <property type="component" value="Unassembled WGS sequence"/>
</dbReference>
<evidence type="ECO:0000313" key="2">
    <source>
        <dbReference type="Proteomes" id="UP000199569"/>
    </source>
</evidence>
<dbReference type="EMBL" id="FMVJ01000013">
    <property type="protein sequence ID" value="SCZ06533.1"/>
    <property type="molecule type" value="Genomic_DNA"/>
</dbReference>
<accession>A0A1G5L0R1</accession>
<name>A0A1G5L0R1_9HYPH</name>
<proteinExistence type="predicted"/>